<dbReference type="InterPro" id="IPR000618">
    <property type="entry name" value="Insect_cuticle"/>
</dbReference>
<evidence type="ECO:0000256" key="2">
    <source>
        <dbReference type="PROSITE-ProRule" id="PRU00497"/>
    </source>
</evidence>
<dbReference type="Proteomes" id="UP001329430">
    <property type="component" value="Chromosome 3"/>
</dbReference>
<dbReference type="PANTHER" id="PTHR12236">
    <property type="entry name" value="STRUCTURAL CONTITUENT OF CUTICLE"/>
    <property type="match status" value="1"/>
</dbReference>
<gene>
    <name evidence="3" type="ORF">RI129_005535</name>
</gene>
<dbReference type="PROSITE" id="PS51155">
    <property type="entry name" value="CHIT_BIND_RR_2"/>
    <property type="match status" value="1"/>
</dbReference>
<evidence type="ECO:0000313" key="3">
    <source>
        <dbReference type="EMBL" id="KAK5647071.1"/>
    </source>
</evidence>
<keyword evidence="4" id="KW-1185">Reference proteome</keyword>
<name>A0AAN7VL11_9COLE</name>
<dbReference type="PROSITE" id="PS00233">
    <property type="entry name" value="CHIT_BIND_RR_1"/>
    <property type="match status" value="1"/>
</dbReference>
<reference evidence="3 4" key="1">
    <citation type="journal article" date="2024" name="Insects">
        <title>An Improved Chromosome-Level Genome Assembly of the Firefly Pyrocoelia pectoralis.</title>
        <authorList>
            <person name="Fu X."/>
            <person name="Meyer-Rochow V.B."/>
            <person name="Ballantyne L."/>
            <person name="Zhu X."/>
        </authorList>
    </citation>
    <scope>NUCLEOTIDE SEQUENCE [LARGE SCALE GENOMIC DNA]</scope>
    <source>
        <strain evidence="3">XCY_ONT2</strain>
    </source>
</reference>
<proteinExistence type="predicted"/>
<evidence type="ECO:0000313" key="4">
    <source>
        <dbReference type="Proteomes" id="UP001329430"/>
    </source>
</evidence>
<dbReference type="PRINTS" id="PR00947">
    <property type="entry name" value="CUTICLE"/>
</dbReference>
<dbReference type="GO" id="GO:0031012">
    <property type="term" value="C:extracellular matrix"/>
    <property type="evidence" value="ECO:0007669"/>
    <property type="project" value="TreeGrafter"/>
</dbReference>
<evidence type="ECO:0000256" key="1">
    <source>
        <dbReference type="ARBA" id="ARBA00022460"/>
    </source>
</evidence>
<dbReference type="PANTHER" id="PTHR12236:SF76">
    <property type="entry name" value="ADULT-SPECIFIC CUTICULAR PROTEIN ACP-20-LIKE PROTEIN"/>
    <property type="match status" value="1"/>
</dbReference>
<sequence>MEVLKTGDALQFKLHLIERFDEPLSDFDYRHGFCNYIIHTIMQIKIKQEKLVLVSCFAVAYAQHHSGQGSYASINLGQHGTAHGHGHVGNQIDYYEQNWWNYNKKAHPKYEFNYGVADAHTHDHHSQHEIRDGDAVHGEYSLHEADGTIRTVKYTANDKDGFNAVVERTGHAAHPEGHAKVAVHHAPHHNYY</sequence>
<dbReference type="InterPro" id="IPR051217">
    <property type="entry name" value="Insect_Cuticle_Struc_Prot"/>
</dbReference>
<organism evidence="3 4">
    <name type="scientific">Pyrocoelia pectoralis</name>
    <dbReference type="NCBI Taxonomy" id="417401"/>
    <lineage>
        <taxon>Eukaryota</taxon>
        <taxon>Metazoa</taxon>
        <taxon>Ecdysozoa</taxon>
        <taxon>Arthropoda</taxon>
        <taxon>Hexapoda</taxon>
        <taxon>Insecta</taxon>
        <taxon>Pterygota</taxon>
        <taxon>Neoptera</taxon>
        <taxon>Endopterygota</taxon>
        <taxon>Coleoptera</taxon>
        <taxon>Polyphaga</taxon>
        <taxon>Elateriformia</taxon>
        <taxon>Elateroidea</taxon>
        <taxon>Lampyridae</taxon>
        <taxon>Lampyrinae</taxon>
        <taxon>Pyrocoelia</taxon>
    </lineage>
</organism>
<dbReference type="GO" id="GO:0042302">
    <property type="term" value="F:structural constituent of cuticle"/>
    <property type="evidence" value="ECO:0007669"/>
    <property type="project" value="UniProtKB-UniRule"/>
</dbReference>
<dbReference type="Pfam" id="PF00379">
    <property type="entry name" value="Chitin_bind_4"/>
    <property type="match status" value="1"/>
</dbReference>
<dbReference type="InterPro" id="IPR031311">
    <property type="entry name" value="CHIT_BIND_RR_consensus"/>
</dbReference>
<comment type="caution">
    <text evidence="3">The sequence shown here is derived from an EMBL/GenBank/DDBJ whole genome shotgun (WGS) entry which is preliminary data.</text>
</comment>
<accession>A0AAN7VL11</accession>
<keyword evidence="1 2" id="KW-0193">Cuticle</keyword>
<dbReference type="AlphaFoldDB" id="A0AAN7VL11"/>
<protein>
    <submittedName>
        <fullName evidence="3">Uncharacterized protein</fullName>
    </submittedName>
</protein>
<dbReference type="EMBL" id="JAVRBK010000003">
    <property type="protein sequence ID" value="KAK5647071.1"/>
    <property type="molecule type" value="Genomic_DNA"/>
</dbReference>
<dbReference type="GO" id="GO:0005615">
    <property type="term" value="C:extracellular space"/>
    <property type="evidence" value="ECO:0007669"/>
    <property type="project" value="TreeGrafter"/>
</dbReference>